<organism evidence="1">
    <name type="scientific">marine sediment metagenome</name>
    <dbReference type="NCBI Taxonomy" id="412755"/>
    <lineage>
        <taxon>unclassified sequences</taxon>
        <taxon>metagenomes</taxon>
        <taxon>ecological metagenomes</taxon>
    </lineage>
</organism>
<feature type="non-terminal residue" evidence="1">
    <location>
        <position position="30"/>
    </location>
</feature>
<proteinExistence type="predicted"/>
<comment type="caution">
    <text evidence="1">The sequence shown here is derived from an EMBL/GenBank/DDBJ whole genome shotgun (WGS) entry which is preliminary data.</text>
</comment>
<sequence>MKYRSRYTFEAAARIRKLHPEVKQRARAAI</sequence>
<dbReference type="EMBL" id="BARS01014073">
    <property type="protein sequence ID" value="GAF89742.1"/>
    <property type="molecule type" value="Genomic_DNA"/>
</dbReference>
<dbReference type="AlphaFoldDB" id="X0TNM7"/>
<accession>X0TNM7</accession>
<gene>
    <name evidence="1" type="ORF">S01H1_23995</name>
</gene>
<protein>
    <submittedName>
        <fullName evidence="1">Uncharacterized protein</fullName>
    </submittedName>
</protein>
<name>X0TNM7_9ZZZZ</name>
<reference evidence="1" key="1">
    <citation type="journal article" date="2014" name="Front. Microbiol.">
        <title>High frequency of phylogenetically diverse reductive dehalogenase-homologous genes in deep subseafloor sedimentary metagenomes.</title>
        <authorList>
            <person name="Kawai M."/>
            <person name="Futagami T."/>
            <person name="Toyoda A."/>
            <person name="Takaki Y."/>
            <person name="Nishi S."/>
            <person name="Hori S."/>
            <person name="Arai W."/>
            <person name="Tsubouchi T."/>
            <person name="Morono Y."/>
            <person name="Uchiyama I."/>
            <person name="Ito T."/>
            <person name="Fujiyama A."/>
            <person name="Inagaki F."/>
            <person name="Takami H."/>
        </authorList>
    </citation>
    <scope>NUCLEOTIDE SEQUENCE</scope>
    <source>
        <strain evidence="1">Expedition CK06-06</strain>
    </source>
</reference>
<evidence type="ECO:0000313" key="1">
    <source>
        <dbReference type="EMBL" id="GAF89742.1"/>
    </source>
</evidence>